<dbReference type="Pfam" id="PF20329">
    <property type="entry name" value="DUF6624"/>
    <property type="match status" value="1"/>
</dbReference>
<keyword evidence="8" id="KW-1185">Reference proteome</keyword>
<dbReference type="Pfam" id="PF03544">
    <property type="entry name" value="TonB_C"/>
    <property type="match status" value="1"/>
</dbReference>
<reference evidence="8" key="1">
    <citation type="journal article" date="2019" name="Int. J. Syst. Evol. Microbiol.">
        <title>The Global Catalogue of Microorganisms (GCM) 10K type strain sequencing project: providing services to taxonomists for standard genome sequencing and annotation.</title>
        <authorList>
            <consortium name="The Broad Institute Genomics Platform"/>
            <consortium name="The Broad Institute Genome Sequencing Center for Infectious Disease"/>
            <person name="Wu L."/>
            <person name="Ma J."/>
        </authorList>
    </citation>
    <scope>NUCLEOTIDE SEQUENCE [LARGE SCALE GENOMIC DNA]</scope>
    <source>
        <strain evidence="8">CCUG 60742</strain>
    </source>
</reference>
<gene>
    <name evidence="7" type="ORF">ACFQZI_01850</name>
</gene>
<dbReference type="PROSITE" id="PS52015">
    <property type="entry name" value="TONB_CTD"/>
    <property type="match status" value="1"/>
</dbReference>
<keyword evidence="2" id="KW-0812">Transmembrane</keyword>
<keyword evidence="4" id="KW-0472">Membrane</keyword>
<dbReference type="Proteomes" id="UP001597073">
    <property type="component" value="Unassembled WGS sequence"/>
</dbReference>
<protein>
    <submittedName>
        <fullName evidence="7">TonB family protein</fullName>
    </submittedName>
</protein>
<evidence type="ECO:0000256" key="4">
    <source>
        <dbReference type="ARBA" id="ARBA00023136"/>
    </source>
</evidence>
<evidence type="ECO:0000256" key="3">
    <source>
        <dbReference type="ARBA" id="ARBA00022989"/>
    </source>
</evidence>
<comment type="caution">
    <text evidence="7">The sequence shown here is derived from an EMBL/GenBank/DDBJ whole genome shotgun (WGS) entry which is preliminary data.</text>
</comment>
<keyword evidence="3" id="KW-1133">Transmembrane helix</keyword>
<evidence type="ECO:0000313" key="7">
    <source>
        <dbReference type="EMBL" id="MFD0763578.1"/>
    </source>
</evidence>
<dbReference type="InterPro" id="IPR037682">
    <property type="entry name" value="TonB_C"/>
</dbReference>
<evidence type="ECO:0000256" key="2">
    <source>
        <dbReference type="ARBA" id="ARBA00022692"/>
    </source>
</evidence>
<dbReference type="InterPro" id="IPR006260">
    <property type="entry name" value="TonB/TolA_C"/>
</dbReference>
<feature type="chain" id="PRO_5046086513" evidence="5">
    <location>
        <begin position="20"/>
        <end position="307"/>
    </location>
</feature>
<dbReference type="Gene3D" id="3.30.1150.10">
    <property type="match status" value="1"/>
</dbReference>
<evidence type="ECO:0000256" key="1">
    <source>
        <dbReference type="ARBA" id="ARBA00004167"/>
    </source>
</evidence>
<evidence type="ECO:0000256" key="5">
    <source>
        <dbReference type="SAM" id="SignalP"/>
    </source>
</evidence>
<organism evidence="7 8">
    <name type="scientific">Mucilaginibacter lutimaris</name>
    <dbReference type="NCBI Taxonomy" id="931629"/>
    <lineage>
        <taxon>Bacteria</taxon>
        <taxon>Pseudomonadati</taxon>
        <taxon>Bacteroidota</taxon>
        <taxon>Sphingobacteriia</taxon>
        <taxon>Sphingobacteriales</taxon>
        <taxon>Sphingobacteriaceae</taxon>
        <taxon>Mucilaginibacter</taxon>
    </lineage>
</organism>
<comment type="subcellular location">
    <subcellularLocation>
        <location evidence="1">Membrane</location>
        <topology evidence="1">Single-pass membrane protein</topology>
    </subcellularLocation>
</comment>
<proteinExistence type="predicted"/>
<dbReference type="InterPro" id="IPR046732">
    <property type="entry name" value="DUF6624"/>
</dbReference>
<feature type="domain" description="TonB C-terminal" evidence="6">
    <location>
        <begin position="220"/>
        <end position="307"/>
    </location>
</feature>
<keyword evidence="5" id="KW-0732">Signal</keyword>
<feature type="signal peptide" evidence="5">
    <location>
        <begin position="1"/>
        <end position="19"/>
    </location>
</feature>
<dbReference type="RefSeq" id="WP_377137793.1">
    <property type="nucleotide sequence ID" value="NZ_JBHTIA010000003.1"/>
</dbReference>
<evidence type="ECO:0000313" key="8">
    <source>
        <dbReference type="Proteomes" id="UP001597073"/>
    </source>
</evidence>
<sequence>MKILKLTILFLLLTSSLFAQTNKKLAAELAAIYKDDQQYRVAAIAAAKKYGRGSKEDNELMKKQDIADRANLAKIETIISEYGYPGKTLVGAELSKVAFMVIQHNDTDAQEKYLPILTAAADKGELNPSLLPLMVDRLLTGKGQPQVYGTQLHETPGVGIQIFPIGDEAFVDVRRKKMGLPPLHQYLKQWGINYKVPSSTDNPNPKSLYYVAVPKDESPIMPVGGNDAIFSKLVYPEQAKAANITGFVTVELTVTGSGGTKNLSVVKGLGYGCDEEALRVMKEAKFTNKAGEDADIRIKVPFPYVKK</sequence>
<accession>A0ABW2ZBT8</accession>
<dbReference type="EMBL" id="JBHTIA010000003">
    <property type="protein sequence ID" value="MFD0763578.1"/>
    <property type="molecule type" value="Genomic_DNA"/>
</dbReference>
<evidence type="ECO:0000259" key="6">
    <source>
        <dbReference type="PROSITE" id="PS52015"/>
    </source>
</evidence>
<dbReference type="SUPFAM" id="SSF74653">
    <property type="entry name" value="TolA/TonB C-terminal domain"/>
    <property type="match status" value="1"/>
</dbReference>
<dbReference type="NCBIfam" id="TIGR01352">
    <property type="entry name" value="tonB_Cterm"/>
    <property type="match status" value="1"/>
</dbReference>
<name>A0ABW2ZBT8_9SPHI</name>